<dbReference type="CDD" id="cd08561">
    <property type="entry name" value="GDPD_cytoplasmic_ScUgpQ2_like"/>
    <property type="match status" value="1"/>
</dbReference>
<dbReference type="PROSITE" id="PS51704">
    <property type="entry name" value="GP_PDE"/>
    <property type="match status" value="1"/>
</dbReference>
<evidence type="ECO:0000259" key="1">
    <source>
        <dbReference type="PROSITE" id="PS51704"/>
    </source>
</evidence>
<dbReference type="KEGG" id="orn:DV701_03640"/>
<organism evidence="2 3">
    <name type="scientific">Ornithinimicrobium avium</name>
    <dbReference type="NCBI Taxonomy" id="2283195"/>
    <lineage>
        <taxon>Bacteria</taxon>
        <taxon>Bacillati</taxon>
        <taxon>Actinomycetota</taxon>
        <taxon>Actinomycetes</taxon>
        <taxon>Micrococcales</taxon>
        <taxon>Ornithinimicrobiaceae</taxon>
        <taxon>Ornithinimicrobium</taxon>
    </lineage>
</organism>
<keyword evidence="3" id="KW-1185">Reference proteome</keyword>
<dbReference type="PANTHER" id="PTHR43805:SF1">
    <property type="entry name" value="GP-PDE DOMAIN-CONTAINING PROTEIN"/>
    <property type="match status" value="1"/>
</dbReference>
<dbReference type="InterPro" id="IPR017946">
    <property type="entry name" value="PLC-like_Pdiesterase_TIM-brl"/>
</dbReference>
<reference evidence="2 3" key="1">
    <citation type="submission" date="2018-07" db="EMBL/GenBank/DDBJ databases">
        <title>Complete genome sequencing of Ornithinimicrobium sp. AMA3305.</title>
        <authorList>
            <person name="Bae J.-W."/>
        </authorList>
    </citation>
    <scope>NUCLEOTIDE SEQUENCE [LARGE SCALE GENOMIC DNA]</scope>
    <source>
        <strain evidence="2 3">AMA3305</strain>
    </source>
</reference>
<evidence type="ECO:0000313" key="2">
    <source>
        <dbReference type="EMBL" id="AXH95344.1"/>
    </source>
</evidence>
<dbReference type="Gene3D" id="3.20.20.190">
    <property type="entry name" value="Phosphatidylinositol (PI) phosphodiesterase"/>
    <property type="match status" value="1"/>
</dbReference>
<sequence length="259" mass="28501">MRTAYLDHPGPVPMAHRGFDLDGLENTMRAFGAAVDLGFRYVETDVHATRDGHVVAFHDETLDRVTDRTGTIPELSWREVSRARVGGVERVPLLEDLLGTWPELRVNIDIKSSGAVVPLVRVIERTRAHDRVCVTSFSDQRRQAATMRLTRPVVTSAGQSSTAAFRAAAELPHLVRPAVVARALHAVDGVQVPSHHYGIEVVTPTTLAAAHEVGRFVHVWTVNDVPEMVRLLDLGVDGLISDRADLLKDVLVARGQWVQ</sequence>
<gene>
    <name evidence="2" type="ORF">DV701_03640</name>
</gene>
<dbReference type="GO" id="GO:0008081">
    <property type="term" value="F:phosphoric diester hydrolase activity"/>
    <property type="evidence" value="ECO:0007669"/>
    <property type="project" value="InterPro"/>
</dbReference>
<dbReference type="PANTHER" id="PTHR43805">
    <property type="entry name" value="GLYCEROPHOSPHORYL DIESTER PHOSPHODIESTERASE"/>
    <property type="match status" value="1"/>
</dbReference>
<dbReference type="RefSeq" id="WP_114927109.1">
    <property type="nucleotide sequence ID" value="NZ_CP031229.1"/>
</dbReference>
<name>A0A345NJY6_9MICO</name>
<dbReference type="GO" id="GO:0006629">
    <property type="term" value="P:lipid metabolic process"/>
    <property type="evidence" value="ECO:0007669"/>
    <property type="project" value="InterPro"/>
</dbReference>
<dbReference type="EMBL" id="CP031229">
    <property type="protein sequence ID" value="AXH95344.1"/>
    <property type="molecule type" value="Genomic_DNA"/>
</dbReference>
<proteinExistence type="predicted"/>
<dbReference type="Proteomes" id="UP000253790">
    <property type="component" value="Chromosome"/>
</dbReference>
<accession>A0A345NJY6</accession>
<dbReference type="SUPFAM" id="SSF51695">
    <property type="entry name" value="PLC-like phosphodiesterases"/>
    <property type="match status" value="1"/>
</dbReference>
<protein>
    <submittedName>
        <fullName evidence="2">Glycerophosphodiester phosphodiesterase</fullName>
    </submittedName>
</protein>
<dbReference type="OrthoDB" id="5241788at2"/>
<dbReference type="AlphaFoldDB" id="A0A345NJY6"/>
<feature type="domain" description="GP-PDE" evidence="1">
    <location>
        <begin position="11"/>
        <end position="251"/>
    </location>
</feature>
<evidence type="ECO:0000313" key="3">
    <source>
        <dbReference type="Proteomes" id="UP000253790"/>
    </source>
</evidence>
<dbReference type="Pfam" id="PF03009">
    <property type="entry name" value="GDPD"/>
    <property type="match status" value="1"/>
</dbReference>
<dbReference type="InterPro" id="IPR030395">
    <property type="entry name" value="GP_PDE_dom"/>
</dbReference>